<protein>
    <submittedName>
        <fullName evidence="2">OPRM1</fullName>
    </submittedName>
</protein>
<keyword evidence="3" id="KW-1185">Reference proteome</keyword>
<proteinExistence type="predicted"/>
<dbReference type="EMBL" id="HG994592">
    <property type="protein sequence ID" value="CAF2827107.1"/>
    <property type="molecule type" value="Genomic_DNA"/>
</dbReference>
<gene>
    <name evidence="2" type="ORF">LSAA_4454</name>
</gene>
<reference evidence="2" key="1">
    <citation type="submission" date="2021-02" db="EMBL/GenBank/DDBJ databases">
        <authorList>
            <person name="Bekaert M."/>
        </authorList>
    </citation>
    <scope>NUCLEOTIDE SEQUENCE</scope>
    <source>
        <strain evidence="2">IoA-00</strain>
    </source>
</reference>
<evidence type="ECO:0000313" key="3">
    <source>
        <dbReference type="Proteomes" id="UP000675881"/>
    </source>
</evidence>
<organism evidence="2 3">
    <name type="scientific">Lepeophtheirus salmonis</name>
    <name type="common">Salmon louse</name>
    <name type="synonym">Caligus salmonis</name>
    <dbReference type="NCBI Taxonomy" id="72036"/>
    <lineage>
        <taxon>Eukaryota</taxon>
        <taxon>Metazoa</taxon>
        <taxon>Ecdysozoa</taxon>
        <taxon>Arthropoda</taxon>
        <taxon>Crustacea</taxon>
        <taxon>Multicrustacea</taxon>
        <taxon>Hexanauplia</taxon>
        <taxon>Copepoda</taxon>
        <taxon>Siphonostomatoida</taxon>
        <taxon>Caligidae</taxon>
        <taxon>Lepeophtheirus</taxon>
    </lineage>
</organism>
<accession>A0A7R8CHW1</accession>
<feature type="region of interest" description="Disordered" evidence="1">
    <location>
        <begin position="131"/>
        <end position="175"/>
    </location>
</feature>
<feature type="compositionally biased region" description="Basic and acidic residues" evidence="1">
    <location>
        <begin position="151"/>
        <end position="160"/>
    </location>
</feature>
<dbReference type="AlphaFoldDB" id="A0A7R8CHW1"/>
<sequence>MPLLEKGVLSKSGVSSQGYLSSAIFCEHMDRVLHGIPSTFPCADNAKAQGSAEEHHTIHLLETVLRAKIFSEEWMKGGRLGIVQYKGNHPKSYWVLNEGSQRILRQNKSYVKPHCIPTSSDLEHQVVSSSKDHHVVSTPQNQTNTELPAKGVRDDIRTTERPTIQKRTTSSADRQVWSNSQAEFLNY</sequence>
<evidence type="ECO:0000256" key="1">
    <source>
        <dbReference type="SAM" id="MobiDB-lite"/>
    </source>
</evidence>
<evidence type="ECO:0000313" key="2">
    <source>
        <dbReference type="EMBL" id="CAF2827107.1"/>
    </source>
</evidence>
<name>A0A7R8CHW1_LEPSM</name>
<feature type="compositionally biased region" description="Polar residues" evidence="1">
    <location>
        <begin position="161"/>
        <end position="175"/>
    </location>
</feature>
<dbReference type="Proteomes" id="UP000675881">
    <property type="component" value="Chromosome 13"/>
</dbReference>